<feature type="domain" description="Flagellar motor switch protein FliN-like C-terminal" evidence="11">
    <location>
        <begin position="228"/>
        <end position="296"/>
    </location>
</feature>
<evidence type="ECO:0000256" key="5">
    <source>
        <dbReference type="ARBA" id="ARBA00022500"/>
    </source>
</evidence>
<dbReference type="InterPro" id="IPR028976">
    <property type="entry name" value="CheC-like_sf"/>
</dbReference>
<dbReference type="CDD" id="cd17908">
    <property type="entry name" value="FliM"/>
    <property type="match status" value="1"/>
</dbReference>
<sequence length="301" mass="32450">MTVQERLREPTLRPSEPDVEVYDFRRPTTLAREQSRVLELAFETFARQWGTQLTAKVRVVSRVHLDQVLMQSYDQYASSLPSTTAMVLCTLEGVAARAVIQFPTSAALSWVGRMLGGAGTVPAPDRKFTGLEQAIIRQLIMDALEDLRYSLGSLLTADLAVESIHYNSQFAQAAATNDLMIVAKFGVTVGPAATTATVAFPADVLMAELGQKYRDPGLSNPAELIRNQVHSVPVDVALRLKPAPISPRAVLDLAVGDLLTLPHPHYKPLDIAVGDHIIGSAAVGANGSRLACVVVDTQEAS</sequence>
<evidence type="ECO:0000256" key="1">
    <source>
        <dbReference type="ARBA" id="ARBA00004202"/>
    </source>
</evidence>
<dbReference type="InterPro" id="IPR036429">
    <property type="entry name" value="SpoA-like_sf"/>
</dbReference>
<organism evidence="12 13">
    <name type="scientific">Lysobacter korlensis</name>
    <dbReference type="NCBI Taxonomy" id="553636"/>
    <lineage>
        <taxon>Bacteria</taxon>
        <taxon>Pseudomonadati</taxon>
        <taxon>Pseudomonadota</taxon>
        <taxon>Gammaproteobacteria</taxon>
        <taxon>Lysobacterales</taxon>
        <taxon>Lysobacteraceae</taxon>
        <taxon>Lysobacter</taxon>
    </lineage>
</organism>
<keyword evidence="4 10" id="KW-1003">Cell membrane</keyword>
<keyword evidence="12" id="KW-0966">Cell projection</keyword>
<dbReference type="InterPro" id="IPR001543">
    <property type="entry name" value="FliN-like_C"/>
</dbReference>
<evidence type="ECO:0000313" key="13">
    <source>
        <dbReference type="Proteomes" id="UP001589896"/>
    </source>
</evidence>
<evidence type="ECO:0000256" key="6">
    <source>
        <dbReference type="ARBA" id="ARBA00022779"/>
    </source>
</evidence>
<keyword evidence="13" id="KW-1185">Reference proteome</keyword>
<evidence type="ECO:0000256" key="10">
    <source>
        <dbReference type="PIRNR" id="PIRNR002888"/>
    </source>
</evidence>
<dbReference type="PIRSF" id="PIRSF002888">
    <property type="entry name" value="FliM"/>
    <property type="match status" value="1"/>
</dbReference>
<keyword evidence="12" id="KW-0969">Cilium</keyword>
<comment type="similarity">
    <text evidence="2 10">Belongs to the FliM family.</text>
</comment>
<comment type="function">
    <text evidence="9 10">FliM is one of three proteins (FliG, FliN, FliM) that forms the rotor-mounted switch complex (C ring), located at the base of the basal body. This complex interacts with the CheY and CheZ chemotaxis proteins, in addition to contacting components of the motor that determine the direction of flagellar rotation.</text>
</comment>
<evidence type="ECO:0000256" key="7">
    <source>
        <dbReference type="ARBA" id="ARBA00023136"/>
    </source>
</evidence>
<dbReference type="PANTHER" id="PTHR30034">
    <property type="entry name" value="FLAGELLAR MOTOR SWITCH PROTEIN FLIM"/>
    <property type="match status" value="1"/>
</dbReference>
<dbReference type="Pfam" id="PF02154">
    <property type="entry name" value="FliM"/>
    <property type="match status" value="1"/>
</dbReference>
<keyword evidence="5 10" id="KW-0145">Chemotaxis</keyword>
<comment type="subcellular location">
    <subcellularLocation>
        <location evidence="10">Cell inner membrane</location>
        <topology evidence="10">Peripheral membrane protein</topology>
    </subcellularLocation>
    <subcellularLocation>
        <location evidence="10">Bacterial flagellum basal body</location>
    </subcellularLocation>
    <subcellularLocation>
        <location evidence="1">Cell membrane</location>
        <topology evidence="1">Peripheral membrane protein</topology>
    </subcellularLocation>
</comment>
<evidence type="ECO:0000256" key="4">
    <source>
        <dbReference type="ARBA" id="ARBA00022475"/>
    </source>
</evidence>
<keyword evidence="12" id="KW-0282">Flagellum</keyword>
<evidence type="ECO:0000313" key="12">
    <source>
        <dbReference type="EMBL" id="MFC0680701.1"/>
    </source>
</evidence>
<evidence type="ECO:0000256" key="3">
    <source>
        <dbReference type="ARBA" id="ARBA00021898"/>
    </source>
</evidence>
<dbReference type="PANTHER" id="PTHR30034:SF6">
    <property type="entry name" value="YOP PROTEINS TRANSLOCATION PROTEIN Q"/>
    <property type="match status" value="1"/>
</dbReference>
<dbReference type="Gene3D" id="2.30.330.10">
    <property type="entry name" value="SpoA-like"/>
    <property type="match status" value="1"/>
</dbReference>
<accession>A0ABV6RV98</accession>
<reference evidence="12 13" key="1">
    <citation type="submission" date="2024-09" db="EMBL/GenBank/DDBJ databases">
        <authorList>
            <person name="Sun Q."/>
            <person name="Mori K."/>
        </authorList>
    </citation>
    <scope>NUCLEOTIDE SEQUENCE [LARGE SCALE GENOMIC DNA]</scope>
    <source>
        <strain evidence="12 13">KCTC 23076</strain>
    </source>
</reference>
<keyword evidence="7 10" id="KW-0472">Membrane</keyword>
<dbReference type="RefSeq" id="WP_386672685.1">
    <property type="nucleotide sequence ID" value="NZ_JBHLTG010000006.1"/>
</dbReference>
<dbReference type="Pfam" id="PF01052">
    <property type="entry name" value="FliMN_C"/>
    <property type="match status" value="1"/>
</dbReference>
<keyword evidence="8 10" id="KW-0975">Bacterial flagellum</keyword>
<dbReference type="Proteomes" id="UP001589896">
    <property type="component" value="Unassembled WGS sequence"/>
</dbReference>
<dbReference type="InterPro" id="IPR001689">
    <property type="entry name" value="Flag_FliM"/>
</dbReference>
<proteinExistence type="inferred from homology"/>
<keyword evidence="6 10" id="KW-0283">Flagellar rotation</keyword>
<evidence type="ECO:0000256" key="9">
    <source>
        <dbReference type="ARBA" id="ARBA00025044"/>
    </source>
</evidence>
<gene>
    <name evidence="12" type="ORF">ACFFGH_22955</name>
</gene>
<evidence type="ECO:0000259" key="11">
    <source>
        <dbReference type="Pfam" id="PF01052"/>
    </source>
</evidence>
<keyword evidence="10" id="KW-0997">Cell inner membrane</keyword>
<dbReference type="SUPFAM" id="SSF101801">
    <property type="entry name" value="Surface presentation of antigens (SPOA)"/>
    <property type="match status" value="1"/>
</dbReference>
<dbReference type="SUPFAM" id="SSF103039">
    <property type="entry name" value="CheC-like"/>
    <property type="match status" value="1"/>
</dbReference>
<evidence type="ECO:0000256" key="2">
    <source>
        <dbReference type="ARBA" id="ARBA00011049"/>
    </source>
</evidence>
<dbReference type="EMBL" id="JBHLTG010000006">
    <property type="protein sequence ID" value="MFC0680701.1"/>
    <property type="molecule type" value="Genomic_DNA"/>
</dbReference>
<evidence type="ECO:0000256" key="8">
    <source>
        <dbReference type="ARBA" id="ARBA00023143"/>
    </source>
</evidence>
<protein>
    <recommendedName>
        <fullName evidence="3 10">Flagellar motor switch protein FliM</fullName>
    </recommendedName>
</protein>
<comment type="caution">
    <text evidence="12">The sequence shown here is derived from an EMBL/GenBank/DDBJ whole genome shotgun (WGS) entry which is preliminary data.</text>
</comment>
<name>A0ABV6RV98_9GAMM</name>
<dbReference type="Gene3D" id="3.40.1550.10">
    <property type="entry name" value="CheC-like"/>
    <property type="match status" value="1"/>
</dbReference>